<reference evidence="4" key="1">
    <citation type="submission" date="2021-01" db="EMBL/GenBank/DDBJ databases">
        <authorList>
            <person name="Corre E."/>
            <person name="Pelletier E."/>
            <person name="Niang G."/>
            <person name="Scheremetjew M."/>
            <person name="Finn R."/>
            <person name="Kale V."/>
            <person name="Holt S."/>
            <person name="Cochrane G."/>
            <person name="Meng A."/>
            <person name="Brown T."/>
            <person name="Cohen L."/>
        </authorList>
    </citation>
    <scope>NUCLEOTIDE SEQUENCE</scope>
    <source>
        <strain evidence="4">CCCM811</strain>
    </source>
</reference>
<organism evidence="4">
    <name type="scientific">Lotharella globosa</name>
    <dbReference type="NCBI Taxonomy" id="91324"/>
    <lineage>
        <taxon>Eukaryota</taxon>
        <taxon>Sar</taxon>
        <taxon>Rhizaria</taxon>
        <taxon>Cercozoa</taxon>
        <taxon>Chlorarachniophyceae</taxon>
        <taxon>Lotharella</taxon>
    </lineage>
</organism>
<dbReference type="SUPFAM" id="SSF52540">
    <property type="entry name" value="P-loop containing nucleoside triphosphate hydrolases"/>
    <property type="match status" value="1"/>
</dbReference>
<dbReference type="InterPro" id="IPR006689">
    <property type="entry name" value="Small_GTPase_ARF/SAR"/>
</dbReference>
<protein>
    <submittedName>
        <fullName evidence="4">Uncharacterized protein</fullName>
    </submittedName>
</protein>
<dbReference type="EMBL" id="HBIV01026524">
    <property type="protein sequence ID" value="CAE0667395.1"/>
    <property type="molecule type" value="Transcribed_RNA"/>
</dbReference>
<evidence type="ECO:0000256" key="3">
    <source>
        <dbReference type="PIRSR" id="PIRSR606689-1"/>
    </source>
</evidence>
<dbReference type="InterPro" id="IPR027417">
    <property type="entry name" value="P-loop_NTPase"/>
</dbReference>
<evidence type="ECO:0000313" key="4">
    <source>
        <dbReference type="EMBL" id="CAE0667395.1"/>
    </source>
</evidence>
<gene>
    <name evidence="4" type="ORF">LGLO00237_LOCUS19016</name>
</gene>
<sequence>MRRFANGSETYDPIPLCAPSSRPSHCEMIYRTRKLSLLEMPGRTTKRHRWGAGAEMANVLVYLIDSTDEMRLELARHEFSILLDEHKGSRKISMELNTFLFRENESNEYETNM</sequence>
<dbReference type="Pfam" id="PF00025">
    <property type="entry name" value="Arf"/>
    <property type="match status" value="1"/>
</dbReference>
<dbReference type="AlphaFoldDB" id="A0A7S3Z0L8"/>
<name>A0A7S3Z0L8_9EUKA</name>
<keyword evidence="2 3" id="KW-0342">GTP-binding</keyword>
<keyword evidence="1 3" id="KW-0547">Nucleotide-binding</keyword>
<feature type="binding site" evidence="3">
    <location>
        <position position="42"/>
    </location>
    <ligand>
        <name>GTP</name>
        <dbReference type="ChEBI" id="CHEBI:37565"/>
    </ligand>
</feature>
<dbReference type="GO" id="GO:0003924">
    <property type="term" value="F:GTPase activity"/>
    <property type="evidence" value="ECO:0007669"/>
    <property type="project" value="InterPro"/>
</dbReference>
<evidence type="ECO:0000256" key="1">
    <source>
        <dbReference type="ARBA" id="ARBA00022741"/>
    </source>
</evidence>
<proteinExistence type="predicted"/>
<dbReference type="Gene3D" id="3.40.50.300">
    <property type="entry name" value="P-loop containing nucleotide triphosphate hydrolases"/>
    <property type="match status" value="1"/>
</dbReference>
<dbReference type="GO" id="GO:0005525">
    <property type="term" value="F:GTP binding"/>
    <property type="evidence" value="ECO:0007669"/>
    <property type="project" value="UniProtKB-KW"/>
</dbReference>
<evidence type="ECO:0000256" key="2">
    <source>
        <dbReference type="ARBA" id="ARBA00023134"/>
    </source>
</evidence>
<accession>A0A7S3Z0L8</accession>